<accession>B7GM81</accession>
<dbReference type="AlphaFoldDB" id="B7GM81"/>
<evidence type="ECO:0000313" key="3">
    <source>
        <dbReference type="Proteomes" id="UP000000742"/>
    </source>
</evidence>
<gene>
    <name evidence="2" type="ordered locus">Aflv_2630</name>
</gene>
<protein>
    <submittedName>
        <fullName evidence="2">Uncharacterized conserved protein</fullName>
    </submittedName>
</protein>
<dbReference type="Proteomes" id="UP000000742">
    <property type="component" value="Chromosome"/>
</dbReference>
<name>B7GM81_ANOFW</name>
<dbReference type="SUPFAM" id="SSF160113">
    <property type="entry name" value="YegP-like"/>
    <property type="match status" value="1"/>
</dbReference>
<evidence type="ECO:0000313" key="2">
    <source>
        <dbReference type="EMBL" id="ACJ34983.1"/>
    </source>
</evidence>
<dbReference type="Gene3D" id="3.30.160.160">
    <property type="entry name" value="YegP-like"/>
    <property type="match status" value="1"/>
</dbReference>
<dbReference type="PANTHER" id="PTHR40606">
    <property type="match status" value="1"/>
</dbReference>
<dbReference type="InterPro" id="IPR036913">
    <property type="entry name" value="YegP-like_sf"/>
</dbReference>
<organism evidence="2 3">
    <name type="scientific">Anoxybacillus flavithermus (strain DSM 21510 / WK1)</name>
    <dbReference type="NCBI Taxonomy" id="491915"/>
    <lineage>
        <taxon>Bacteria</taxon>
        <taxon>Bacillati</taxon>
        <taxon>Bacillota</taxon>
        <taxon>Bacilli</taxon>
        <taxon>Bacillales</taxon>
        <taxon>Anoxybacillaceae</taxon>
        <taxon>Anoxybacillus</taxon>
    </lineage>
</organism>
<dbReference type="HOGENOM" id="CLU_163886_2_1_9"/>
<dbReference type="eggNOG" id="COG3422">
    <property type="taxonomic scope" value="Bacteria"/>
</dbReference>
<dbReference type="STRING" id="491915.Aflv_2630"/>
<evidence type="ECO:0000259" key="1">
    <source>
        <dbReference type="Pfam" id="PF07411"/>
    </source>
</evidence>
<reference evidence="2 3" key="1">
    <citation type="journal article" date="2008" name="Genome Biol.">
        <title>Encapsulated in silica: genome, proteome and physiology of the thermophilic bacterium Anoxybacillus flavithermus WK1.</title>
        <authorList>
            <person name="Saw J.H."/>
            <person name="Mountain B.W."/>
            <person name="Feng L."/>
            <person name="Omelchenko M.V."/>
            <person name="Hou S."/>
            <person name="Saito J.A."/>
            <person name="Stott M.B."/>
            <person name="Li D."/>
            <person name="Zhao G."/>
            <person name="Wu J."/>
            <person name="Galperin M.Y."/>
            <person name="Koonin E.V."/>
            <person name="Makarova K.S."/>
            <person name="Wolf Y.I."/>
            <person name="Rigden D.J."/>
            <person name="Dunfield P.F."/>
            <person name="Wang L."/>
            <person name="Alam M."/>
        </authorList>
    </citation>
    <scope>NUCLEOTIDE SEQUENCE [LARGE SCALE GENOMIC DNA]</scope>
    <source>
        <strain evidence="3">DSM 21510 / WK1</strain>
    </source>
</reference>
<dbReference type="EMBL" id="CP000922">
    <property type="protein sequence ID" value="ACJ34983.1"/>
    <property type="molecule type" value="Genomic_DNA"/>
</dbReference>
<dbReference type="InterPro" id="IPR051141">
    <property type="entry name" value="UPF0339_domain"/>
</dbReference>
<dbReference type="KEGG" id="afl:Aflv_2630"/>
<dbReference type="InterPro" id="IPR010879">
    <property type="entry name" value="DUF1508"/>
</dbReference>
<sequence>MVTEGGREVIFGSINVKRNAKFKIKLSGDGQYYFVLVAPNNEIIATSETYVTKQKCKEGIEAVKKYAADADVEDETA</sequence>
<dbReference type="PANTHER" id="PTHR40606:SF1">
    <property type="entry name" value="UPF0339 PROTEIN YEGP"/>
    <property type="match status" value="1"/>
</dbReference>
<proteinExistence type="predicted"/>
<dbReference type="Pfam" id="PF07411">
    <property type="entry name" value="DUF1508"/>
    <property type="match status" value="1"/>
</dbReference>
<feature type="domain" description="DUF1508" evidence="1">
    <location>
        <begin position="29"/>
        <end position="74"/>
    </location>
</feature>